<comment type="caution">
    <text evidence="2">The sequence shown here is derived from an EMBL/GenBank/DDBJ whole genome shotgun (WGS) entry which is preliminary data.</text>
</comment>
<accession>A0A8J4GZW3</accession>
<name>A0A8J4GZW3_9CHLO</name>
<sequence length="226" mass="22805">NNSPDMVHLRSSGSAAFPAPVGNGLRASNSSNLSTAIDAAAIVADAVAVNAVFATALPTITAAAVDSSPAININGSCGGNAGACSVTDGSSEVNTAQRPDSGSKPTTQAEVWSPLISRVGVGAAAPDLTGIALATDKASLESPSRAAAGMDPLAVVSRVAWAAPVTAAAEQRTESPAAPSSPAAQPIRWRRWSQGDQAYAELRQQGLSCEPSRLRSLPSAQRHEAR</sequence>
<dbReference type="Proteomes" id="UP000722791">
    <property type="component" value="Unassembled WGS sequence"/>
</dbReference>
<feature type="compositionally biased region" description="Low complexity" evidence="1">
    <location>
        <begin position="169"/>
        <end position="184"/>
    </location>
</feature>
<evidence type="ECO:0000313" key="2">
    <source>
        <dbReference type="EMBL" id="GIM17173.1"/>
    </source>
</evidence>
<feature type="region of interest" description="Disordered" evidence="1">
    <location>
        <begin position="87"/>
        <end position="109"/>
    </location>
</feature>
<feature type="non-terminal residue" evidence="2">
    <location>
        <position position="1"/>
    </location>
</feature>
<gene>
    <name evidence="2" type="ORF">Vretimale_19686</name>
</gene>
<dbReference type="EMBL" id="BNCQ01000094">
    <property type="protein sequence ID" value="GIM17173.1"/>
    <property type="molecule type" value="Genomic_DNA"/>
</dbReference>
<reference evidence="2" key="1">
    <citation type="journal article" date="2021" name="Proc. Natl. Acad. Sci. U.S.A.">
        <title>Three genomes in the algal genus Volvox reveal the fate of a haploid sex-determining region after a transition to homothallism.</title>
        <authorList>
            <person name="Yamamoto K."/>
            <person name="Hamaji T."/>
            <person name="Kawai-Toyooka H."/>
            <person name="Matsuzaki R."/>
            <person name="Takahashi F."/>
            <person name="Nishimura Y."/>
            <person name="Kawachi M."/>
            <person name="Noguchi H."/>
            <person name="Minakuchi Y."/>
            <person name="Umen J.G."/>
            <person name="Toyoda A."/>
            <person name="Nozaki H."/>
        </authorList>
    </citation>
    <scope>NUCLEOTIDE SEQUENCE</scope>
    <source>
        <strain evidence="2">NIES-3785</strain>
    </source>
</reference>
<proteinExistence type="predicted"/>
<feature type="region of interest" description="Disordered" evidence="1">
    <location>
        <begin position="169"/>
        <end position="192"/>
    </location>
</feature>
<evidence type="ECO:0000256" key="1">
    <source>
        <dbReference type="SAM" id="MobiDB-lite"/>
    </source>
</evidence>
<feature type="non-terminal residue" evidence="2">
    <location>
        <position position="226"/>
    </location>
</feature>
<protein>
    <submittedName>
        <fullName evidence="2">Uncharacterized protein</fullName>
    </submittedName>
</protein>
<dbReference type="AlphaFoldDB" id="A0A8J4GZW3"/>
<evidence type="ECO:0000313" key="3">
    <source>
        <dbReference type="Proteomes" id="UP000722791"/>
    </source>
</evidence>
<organism evidence="2 3">
    <name type="scientific">Volvox reticuliferus</name>
    <dbReference type="NCBI Taxonomy" id="1737510"/>
    <lineage>
        <taxon>Eukaryota</taxon>
        <taxon>Viridiplantae</taxon>
        <taxon>Chlorophyta</taxon>
        <taxon>core chlorophytes</taxon>
        <taxon>Chlorophyceae</taxon>
        <taxon>CS clade</taxon>
        <taxon>Chlamydomonadales</taxon>
        <taxon>Volvocaceae</taxon>
        <taxon>Volvox</taxon>
    </lineage>
</organism>